<dbReference type="EMBL" id="VOBR01000005">
    <property type="protein sequence ID" value="TWP52499.1"/>
    <property type="molecule type" value="Genomic_DNA"/>
</dbReference>
<protein>
    <submittedName>
        <fullName evidence="6">TetR/AcrR family transcriptional regulator</fullName>
    </submittedName>
</protein>
<dbReference type="InterPro" id="IPR009057">
    <property type="entry name" value="Homeodomain-like_sf"/>
</dbReference>
<evidence type="ECO:0000256" key="2">
    <source>
        <dbReference type="ARBA" id="ARBA00023125"/>
    </source>
</evidence>
<sequence>MRLRTENPAVPRPRSDSRDKIVEAARVLLRRQGYHGSGLAQIIESSGAPRGSVYFLFPGGKEEIAVAAVEVSARTIPELITAAQQESATLREWIDSVVAHFAAELTESQFTDGCPITTMALDTAPASHVLTAALRGAYDAWLAAVAAALHAYSVPGAVVPGLAVTMLASLEGALVLCRVQQSVQPLHDVAAQLTTLAETHCLRPGSNGT</sequence>
<proteinExistence type="predicted"/>
<dbReference type="InterPro" id="IPR054156">
    <property type="entry name" value="YxaF_TetR_C"/>
</dbReference>
<organism evidence="6 7">
    <name type="scientific">Lentzea tibetensis</name>
    <dbReference type="NCBI Taxonomy" id="2591470"/>
    <lineage>
        <taxon>Bacteria</taxon>
        <taxon>Bacillati</taxon>
        <taxon>Actinomycetota</taxon>
        <taxon>Actinomycetes</taxon>
        <taxon>Pseudonocardiales</taxon>
        <taxon>Pseudonocardiaceae</taxon>
        <taxon>Lentzea</taxon>
    </lineage>
</organism>
<dbReference type="OrthoDB" id="4567939at2"/>
<evidence type="ECO:0000259" key="5">
    <source>
        <dbReference type="PROSITE" id="PS50977"/>
    </source>
</evidence>
<name>A0A563EXW0_9PSEU</name>
<evidence type="ECO:0000313" key="6">
    <source>
        <dbReference type="EMBL" id="TWP52499.1"/>
    </source>
</evidence>
<dbReference type="Gene3D" id="1.10.357.10">
    <property type="entry name" value="Tetracycline Repressor, domain 2"/>
    <property type="match status" value="1"/>
</dbReference>
<dbReference type="InterPro" id="IPR036271">
    <property type="entry name" value="Tet_transcr_reg_TetR-rel_C_sf"/>
</dbReference>
<evidence type="ECO:0000256" key="1">
    <source>
        <dbReference type="ARBA" id="ARBA00023015"/>
    </source>
</evidence>
<evidence type="ECO:0000313" key="7">
    <source>
        <dbReference type="Proteomes" id="UP000316639"/>
    </source>
</evidence>
<evidence type="ECO:0000256" key="3">
    <source>
        <dbReference type="ARBA" id="ARBA00023163"/>
    </source>
</evidence>
<reference evidence="6 7" key="1">
    <citation type="submission" date="2019-07" db="EMBL/GenBank/DDBJ databases">
        <title>Lentzea xizangensis sp. nov., isolated from Qinghai-Tibetan Plateau Soils.</title>
        <authorList>
            <person name="Huang J."/>
        </authorList>
    </citation>
    <scope>NUCLEOTIDE SEQUENCE [LARGE SCALE GENOMIC DNA]</scope>
    <source>
        <strain evidence="6 7">FXJ1.1311</strain>
    </source>
</reference>
<dbReference type="Pfam" id="PF21993">
    <property type="entry name" value="TetR_C_13_2"/>
    <property type="match status" value="1"/>
</dbReference>
<keyword evidence="7" id="KW-1185">Reference proteome</keyword>
<dbReference type="Pfam" id="PF00440">
    <property type="entry name" value="TetR_N"/>
    <property type="match status" value="1"/>
</dbReference>
<dbReference type="InterPro" id="IPR001647">
    <property type="entry name" value="HTH_TetR"/>
</dbReference>
<comment type="caution">
    <text evidence="6">The sequence shown here is derived from an EMBL/GenBank/DDBJ whole genome shotgun (WGS) entry which is preliminary data.</text>
</comment>
<keyword evidence="2 4" id="KW-0238">DNA-binding</keyword>
<evidence type="ECO:0000256" key="4">
    <source>
        <dbReference type="PROSITE-ProRule" id="PRU00335"/>
    </source>
</evidence>
<dbReference type="PANTHER" id="PTHR47506:SF3">
    <property type="entry name" value="HTH-TYPE TRANSCRIPTIONAL REGULATOR LMRA"/>
    <property type="match status" value="1"/>
</dbReference>
<dbReference type="PANTHER" id="PTHR47506">
    <property type="entry name" value="TRANSCRIPTIONAL REGULATORY PROTEIN"/>
    <property type="match status" value="1"/>
</dbReference>
<dbReference type="AlphaFoldDB" id="A0A563EXW0"/>
<dbReference type="Proteomes" id="UP000316639">
    <property type="component" value="Unassembled WGS sequence"/>
</dbReference>
<feature type="DNA-binding region" description="H-T-H motif" evidence="4">
    <location>
        <begin position="38"/>
        <end position="57"/>
    </location>
</feature>
<keyword evidence="1" id="KW-0805">Transcription regulation</keyword>
<accession>A0A563EXW0</accession>
<feature type="domain" description="HTH tetR-type" evidence="5">
    <location>
        <begin position="15"/>
        <end position="75"/>
    </location>
</feature>
<dbReference type="PROSITE" id="PS50977">
    <property type="entry name" value="HTH_TETR_2"/>
    <property type="match status" value="1"/>
</dbReference>
<gene>
    <name evidence="6" type="ORF">FKR81_09235</name>
</gene>
<keyword evidence="3" id="KW-0804">Transcription</keyword>
<dbReference type="SUPFAM" id="SSF48498">
    <property type="entry name" value="Tetracyclin repressor-like, C-terminal domain"/>
    <property type="match status" value="1"/>
</dbReference>
<dbReference type="SUPFAM" id="SSF46689">
    <property type="entry name" value="Homeodomain-like"/>
    <property type="match status" value="1"/>
</dbReference>
<dbReference type="GO" id="GO:0003677">
    <property type="term" value="F:DNA binding"/>
    <property type="evidence" value="ECO:0007669"/>
    <property type="project" value="UniProtKB-UniRule"/>
</dbReference>